<reference evidence="1 2" key="1">
    <citation type="submission" date="2018-06" db="EMBL/GenBank/DDBJ databases">
        <authorList>
            <consortium name="Pathogen Informatics"/>
            <person name="Doyle S."/>
        </authorList>
    </citation>
    <scope>NUCLEOTIDE SEQUENCE [LARGE SCALE GENOMIC DNA]</scope>
    <source>
        <strain evidence="2">NCTC 10815</strain>
    </source>
</reference>
<sequence length="127" mass="15121">MTDRKTEESITLELLEASEYALTWSITELTTWQKGKATRLDLYLSIEFEDNNYYQKSKLVLDREIKRKEGLIIKKYNNENCLLLYVTNGNTLCMVFNKHVAVLREYYQVQTKFISFKRKISRHIALN</sequence>
<gene>
    <name evidence="1" type="ORF">NCTC10815_00153</name>
</gene>
<dbReference type="EMBL" id="UGPG01000001">
    <property type="protein sequence ID" value="STY42905.1"/>
    <property type="molecule type" value="Genomic_DNA"/>
</dbReference>
<dbReference type="Proteomes" id="UP000254879">
    <property type="component" value="Unassembled WGS sequence"/>
</dbReference>
<name>A0A378MGK0_LISGR</name>
<accession>A0A378MGK0</accession>
<proteinExistence type="predicted"/>
<evidence type="ECO:0000313" key="2">
    <source>
        <dbReference type="Proteomes" id="UP000254879"/>
    </source>
</evidence>
<dbReference type="RefSeq" id="WP_143471246.1">
    <property type="nucleotide sequence ID" value="NZ_UGPG01000001.1"/>
</dbReference>
<dbReference type="AlphaFoldDB" id="A0A378MGK0"/>
<evidence type="ECO:0000313" key="1">
    <source>
        <dbReference type="EMBL" id="STY42905.1"/>
    </source>
</evidence>
<protein>
    <submittedName>
        <fullName evidence="1">Uncharacterized protein</fullName>
    </submittedName>
</protein>
<organism evidence="1 2">
    <name type="scientific">Listeria grayi</name>
    <name type="common">Listeria murrayi</name>
    <dbReference type="NCBI Taxonomy" id="1641"/>
    <lineage>
        <taxon>Bacteria</taxon>
        <taxon>Bacillati</taxon>
        <taxon>Bacillota</taxon>
        <taxon>Bacilli</taxon>
        <taxon>Bacillales</taxon>
        <taxon>Listeriaceae</taxon>
        <taxon>Listeria</taxon>
    </lineage>
</organism>